<reference evidence="2 3" key="1">
    <citation type="submission" date="2021-06" db="EMBL/GenBank/DDBJ databases">
        <title>Caerostris darwini draft genome.</title>
        <authorList>
            <person name="Kono N."/>
            <person name="Arakawa K."/>
        </authorList>
    </citation>
    <scope>NUCLEOTIDE SEQUENCE [LARGE SCALE GENOMIC DNA]</scope>
</reference>
<gene>
    <name evidence="2" type="ORF">CDAR_259841</name>
</gene>
<feature type="compositionally biased region" description="Polar residues" evidence="1">
    <location>
        <begin position="36"/>
        <end position="48"/>
    </location>
</feature>
<protein>
    <recommendedName>
        <fullName evidence="4">Ribosomal protein L32</fullName>
    </recommendedName>
</protein>
<organism evidence="2 3">
    <name type="scientific">Caerostris darwini</name>
    <dbReference type="NCBI Taxonomy" id="1538125"/>
    <lineage>
        <taxon>Eukaryota</taxon>
        <taxon>Metazoa</taxon>
        <taxon>Ecdysozoa</taxon>
        <taxon>Arthropoda</taxon>
        <taxon>Chelicerata</taxon>
        <taxon>Arachnida</taxon>
        <taxon>Araneae</taxon>
        <taxon>Araneomorphae</taxon>
        <taxon>Entelegynae</taxon>
        <taxon>Araneoidea</taxon>
        <taxon>Araneidae</taxon>
        <taxon>Caerostris</taxon>
    </lineage>
</organism>
<dbReference type="AlphaFoldDB" id="A0AAV4MWB2"/>
<dbReference type="EMBL" id="BPLQ01000812">
    <property type="protein sequence ID" value="GIX75224.1"/>
    <property type="molecule type" value="Genomic_DNA"/>
</dbReference>
<feature type="compositionally biased region" description="Basic residues" evidence="1">
    <location>
        <begin position="83"/>
        <end position="92"/>
    </location>
</feature>
<sequence>MKRKITRKRKHRWKFVSPATQLTPGAVIRQTDDSSTKQGRQTETNHSSECSRKLNGQAVTIAAISSVSKPAATHCFKVGATAAKKKSLKRKGCSSPSPSTLSPF</sequence>
<feature type="region of interest" description="Disordered" evidence="1">
    <location>
        <begin position="81"/>
        <end position="104"/>
    </location>
</feature>
<feature type="compositionally biased region" description="Basic residues" evidence="1">
    <location>
        <begin position="1"/>
        <end position="14"/>
    </location>
</feature>
<evidence type="ECO:0000313" key="3">
    <source>
        <dbReference type="Proteomes" id="UP001054837"/>
    </source>
</evidence>
<feature type="region of interest" description="Disordered" evidence="1">
    <location>
        <begin position="1"/>
        <end position="53"/>
    </location>
</feature>
<name>A0AAV4MWB2_9ARAC</name>
<feature type="compositionally biased region" description="Polar residues" evidence="1">
    <location>
        <begin position="94"/>
        <end position="104"/>
    </location>
</feature>
<comment type="caution">
    <text evidence="2">The sequence shown here is derived from an EMBL/GenBank/DDBJ whole genome shotgun (WGS) entry which is preliminary data.</text>
</comment>
<evidence type="ECO:0000313" key="2">
    <source>
        <dbReference type="EMBL" id="GIX75224.1"/>
    </source>
</evidence>
<keyword evidence="3" id="KW-1185">Reference proteome</keyword>
<accession>A0AAV4MWB2</accession>
<dbReference type="Proteomes" id="UP001054837">
    <property type="component" value="Unassembled WGS sequence"/>
</dbReference>
<evidence type="ECO:0000256" key="1">
    <source>
        <dbReference type="SAM" id="MobiDB-lite"/>
    </source>
</evidence>
<proteinExistence type="predicted"/>
<evidence type="ECO:0008006" key="4">
    <source>
        <dbReference type="Google" id="ProtNLM"/>
    </source>
</evidence>